<dbReference type="Pfam" id="PF02384">
    <property type="entry name" value="N6_Mtase"/>
    <property type="match status" value="1"/>
</dbReference>
<dbReference type="AlphaFoldDB" id="X0TTF4"/>
<reference evidence="2" key="1">
    <citation type="journal article" date="2014" name="Front. Microbiol.">
        <title>High frequency of phylogenetically diverse reductive dehalogenase-homologous genes in deep subseafloor sedimentary metagenomes.</title>
        <authorList>
            <person name="Kawai M."/>
            <person name="Futagami T."/>
            <person name="Toyoda A."/>
            <person name="Takaki Y."/>
            <person name="Nishi S."/>
            <person name="Hori S."/>
            <person name="Arai W."/>
            <person name="Tsubouchi T."/>
            <person name="Morono Y."/>
            <person name="Uchiyama I."/>
            <person name="Ito T."/>
            <person name="Fujiyama A."/>
            <person name="Inagaki F."/>
            <person name="Takami H."/>
        </authorList>
    </citation>
    <scope>NUCLEOTIDE SEQUENCE</scope>
    <source>
        <strain evidence="2">Expedition CK06-06</strain>
    </source>
</reference>
<feature type="non-terminal residue" evidence="2">
    <location>
        <position position="277"/>
    </location>
</feature>
<evidence type="ECO:0000313" key="2">
    <source>
        <dbReference type="EMBL" id="GAF90461.1"/>
    </source>
</evidence>
<evidence type="ECO:0000259" key="1">
    <source>
        <dbReference type="Pfam" id="PF02384"/>
    </source>
</evidence>
<dbReference type="SUPFAM" id="SSF53335">
    <property type="entry name" value="S-adenosyl-L-methionine-dependent methyltransferases"/>
    <property type="match status" value="1"/>
</dbReference>
<proteinExistence type="predicted"/>
<dbReference type="GO" id="GO:0008170">
    <property type="term" value="F:N-methyltransferase activity"/>
    <property type="evidence" value="ECO:0007669"/>
    <property type="project" value="InterPro"/>
</dbReference>
<dbReference type="GO" id="GO:0003677">
    <property type="term" value="F:DNA binding"/>
    <property type="evidence" value="ECO:0007669"/>
    <property type="project" value="InterPro"/>
</dbReference>
<dbReference type="PANTHER" id="PTHR42998:SF1">
    <property type="entry name" value="TYPE I RESTRICTION ENZYME HINDI METHYLASE SUBUNIT"/>
    <property type="match status" value="1"/>
</dbReference>
<gene>
    <name evidence="2" type="ORF">S01H1_29475</name>
</gene>
<dbReference type="Gene3D" id="3.40.50.150">
    <property type="entry name" value="Vaccinia Virus protein VP39"/>
    <property type="match status" value="1"/>
</dbReference>
<dbReference type="InterPro" id="IPR052916">
    <property type="entry name" value="Type-I_RE_MTase_Subunit"/>
</dbReference>
<sequence length="277" mass="30901">MEADRDAIGDAFEVFIGPALRGAEGQFFTPRNVIRMMVEILNPEPSEKIIDPACGSGGFLIVALTHVWEQLRELAKQKAWTEKQLFKREVEVASDCFRGVDKDAFLAKVCKAYMALVGDGRGGVFCDNSLNRHEDLKQATQQKVKLGKFDVVMTNPPFGKKIVVKGAALLSQFDLGYKWNRDKETKKPVKTSILHEDQPPQILFLERCLQLLKPGGRLGIVLPEAIFGMPTYEYVVAFLRNRVKIRGIVSMPEALFKTSGKGGTHAKTCILFVENTV</sequence>
<feature type="domain" description="DNA methylase adenine-specific" evidence="1">
    <location>
        <begin position="4"/>
        <end position="274"/>
    </location>
</feature>
<name>X0TTF4_9ZZZZ</name>
<dbReference type="PRINTS" id="PR00507">
    <property type="entry name" value="N12N6MTFRASE"/>
</dbReference>
<dbReference type="InterPro" id="IPR029063">
    <property type="entry name" value="SAM-dependent_MTases_sf"/>
</dbReference>
<accession>X0TTF4</accession>
<protein>
    <recommendedName>
        <fullName evidence="1">DNA methylase adenine-specific domain-containing protein</fullName>
    </recommendedName>
</protein>
<dbReference type="InterPro" id="IPR003356">
    <property type="entry name" value="DNA_methylase_A-5"/>
</dbReference>
<comment type="caution">
    <text evidence="2">The sequence shown here is derived from an EMBL/GenBank/DDBJ whole genome shotgun (WGS) entry which is preliminary data.</text>
</comment>
<dbReference type="EMBL" id="BARS01018076">
    <property type="protein sequence ID" value="GAF90461.1"/>
    <property type="molecule type" value="Genomic_DNA"/>
</dbReference>
<dbReference type="PANTHER" id="PTHR42998">
    <property type="entry name" value="TYPE I RESTRICTION ENZYME HINDVIIP M PROTEIN-RELATED"/>
    <property type="match status" value="1"/>
</dbReference>
<organism evidence="2">
    <name type="scientific">marine sediment metagenome</name>
    <dbReference type="NCBI Taxonomy" id="412755"/>
    <lineage>
        <taxon>unclassified sequences</taxon>
        <taxon>metagenomes</taxon>
        <taxon>ecological metagenomes</taxon>
    </lineage>
</organism>
<dbReference type="CDD" id="cd02440">
    <property type="entry name" value="AdoMet_MTases"/>
    <property type="match status" value="1"/>
</dbReference>